<sequence length="88" mass="9851">MINNCEVQRVFVDTGSALDIMYFHCFESLGLDPALLQKYDGPIYGFNNQPVPVEGVPTVEQCNSATVQQCTVSNPIDRTIILLQQCWI</sequence>
<accession>A0AAV5HSD8</accession>
<dbReference type="AlphaFoldDB" id="A0AAV5HSD8"/>
<dbReference type="Proteomes" id="UP001054252">
    <property type="component" value="Unassembled WGS sequence"/>
</dbReference>
<reference evidence="1 2" key="1">
    <citation type="journal article" date="2021" name="Commun. Biol.">
        <title>The genome of Shorea leprosula (Dipterocarpaceae) highlights the ecological relevance of drought in aseasonal tropical rainforests.</title>
        <authorList>
            <person name="Ng K.K.S."/>
            <person name="Kobayashi M.J."/>
            <person name="Fawcett J.A."/>
            <person name="Hatakeyama M."/>
            <person name="Paape T."/>
            <person name="Ng C.H."/>
            <person name="Ang C.C."/>
            <person name="Tnah L.H."/>
            <person name="Lee C.T."/>
            <person name="Nishiyama T."/>
            <person name="Sese J."/>
            <person name="O'Brien M.J."/>
            <person name="Copetti D."/>
            <person name="Mohd Noor M.I."/>
            <person name="Ong R.C."/>
            <person name="Putra M."/>
            <person name="Sireger I.Z."/>
            <person name="Indrioko S."/>
            <person name="Kosugi Y."/>
            <person name="Izuno A."/>
            <person name="Isagi Y."/>
            <person name="Lee S.L."/>
            <person name="Shimizu K.K."/>
        </authorList>
    </citation>
    <scope>NUCLEOTIDE SEQUENCE [LARGE SCALE GENOMIC DNA]</scope>
    <source>
        <strain evidence="1">214</strain>
    </source>
</reference>
<keyword evidence="2" id="KW-1185">Reference proteome</keyword>
<dbReference type="EMBL" id="BPVZ01000002">
    <property type="protein sequence ID" value="GKU88667.1"/>
    <property type="molecule type" value="Genomic_DNA"/>
</dbReference>
<name>A0AAV5HSD8_9ROSI</name>
<gene>
    <name evidence="1" type="ORF">SLEP1_g2904</name>
</gene>
<proteinExistence type="predicted"/>
<comment type="caution">
    <text evidence="1">The sequence shown here is derived from an EMBL/GenBank/DDBJ whole genome shotgun (WGS) entry which is preliminary data.</text>
</comment>
<evidence type="ECO:0000313" key="2">
    <source>
        <dbReference type="Proteomes" id="UP001054252"/>
    </source>
</evidence>
<evidence type="ECO:0000313" key="1">
    <source>
        <dbReference type="EMBL" id="GKU88667.1"/>
    </source>
</evidence>
<protein>
    <submittedName>
        <fullName evidence="1">Uncharacterized protein</fullName>
    </submittedName>
</protein>
<organism evidence="1 2">
    <name type="scientific">Rubroshorea leprosula</name>
    <dbReference type="NCBI Taxonomy" id="152421"/>
    <lineage>
        <taxon>Eukaryota</taxon>
        <taxon>Viridiplantae</taxon>
        <taxon>Streptophyta</taxon>
        <taxon>Embryophyta</taxon>
        <taxon>Tracheophyta</taxon>
        <taxon>Spermatophyta</taxon>
        <taxon>Magnoliopsida</taxon>
        <taxon>eudicotyledons</taxon>
        <taxon>Gunneridae</taxon>
        <taxon>Pentapetalae</taxon>
        <taxon>rosids</taxon>
        <taxon>malvids</taxon>
        <taxon>Malvales</taxon>
        <taxon>Dipterocarpaceae</taxon>
        <taxon>Rubroshorea</taxon>
    </lineage>
</organism>